<dbReference type="PANTHER" id="PTHR45953">
    <property type="entry name" value="IDURONATE 2-SULFATASE"/>
    <property type="match status" value="1"/>
</dbReference>
<evidence type="ECO:0000259" key="3">
    <source>
        <dbReference type="Pfam" id="PF00884"/>
    </source>
</evidence>
<keyword evidence="1" id="KW-0479">Metal-binding</keyword>
<feature type="domain" description="Sulfatase N-terminal" evidence="3">
    <location>
        <begin position="51"/>
        <end position="414"/>
    </location>
</feature>
<keyword evidence="2 4" id="KW-0378">Hydrolase</keyword>
<dbReference type="SUPFAM" id="SSF53649">
    <property type="entry name" value="Alkaline phosphatase-like"/>
    <property type="match status" value="1"/>
</dbReference>
<accession>A0A291G9V4</accession>
<evidence type="ECO:0000256" key="1">
    <source>
        <dbReference type="ARBA" id="ARBA00022723"/>
    </source>
</evidence>
<dbReference type="AlphaFoldDB" id="A0A291G9V4"/>
<dbReference type="GO" id="GO:0005737">
    <property type="term" value="C:cytoplasm"/>
    <property type="evidence" value="ECO:0007669"/>
    <property type="project" value="TreeGrafter"/>
</dbReference>
<dbReference type="InterPro" id="IPR000917">
    <property type="entry name" value="Sulfatase_N"/>
</dbReference>
<gene>
    <name evidence="4" type="ORF">CEW89_04150</name>
</gene>
<dbReference type="STRING" id="1758178.GCA_001550095_02825"/>
<sequence>MLAPNAMFPEISVCACRGRLSKRPIRWTVAGDEDMRTRMTAGTGNRARKNNVLFIVIDQLRADAVFGALAEALPTPNLDAFRAGAVSFERHFTVTAPCGPSRASLLTGQYAMTHRAIRNGAPLTPGTGNIALEARKLGYEPLLFGYTDVQPDPTGLHPNDPDNRTYESVLPGFREIVEMRLEQGAEWPAYLQAKGYGTFQAESPDIWRLYRPEGDVLGGPALYRAEDSDTAYLTDRTLSAMAVRRSKPWFAHVTYIRPHPPFVAPAPYHRQVDPAAVPAPIQGVCDHPFVTAWQSERSQFGMFWGFDGDCASISEGTAAKVRATYLGLLSEVDHHLGRLMQFLDDTGQTENTMVVLCADHGEMLGDHGHWGKDSVFEAAYHVPLMIRMPGGVSGRVTALTESVDIAPTILEWLGGVASAQMDGRSLMPWLRGEIPEDWRDAVMMEVEFGEPGQPTRFERAFGLPPEQCRAVILREARWKYVHFAGGVPPMLFDLDSVEGERLNRAGDPACAGELSRLRGRLLDRRLAAASRPFG</sequence>
<dbReference type="EMBL" id="CP022196">
    <property type="protein sequence ID" value="ATG46822.1"/>
    <property type="molecule type" value="Genomic_DNA"/>
</dbReference>
<organism evidence="4 5">
    <name type="scientific">Celeribacter ethanolicus</name>
    <dbReference type="NCBI Taxonomy" id="1758178"/>
    <lineage>
        <taxon>Bacteria</taxon>
        <taxon>Pseudomonadati</taxon>
        <taxon>Pseudomonadota</taxon>
        <taxon>Alphaproteobacteria</taxon>
        <taxon>Rhodobacterales</taxon>
        <taxon>Roseobacteraceae</taxon>
        <taxon>Celeribacter</taxon>
    </lineage>
</organism>
<dbReference type="GO" id="GO:0046872">
    <property type="term" value="F:metal ion binding"/>
    <property type="evidence" value="ECO:0007669"/>
    <property type="project" value="UniProtKB-KW"/>
</dbReference>
<dbReference type="Gene3D" id="3.40.720.10">
    <property type="entry name" value="Alkaline Phosphatase, subunit A"/>
    <property type="match status" value="1"/>
</dbReference>
<reference evidence="4 5" key="1">
    <citation type="submission" date="2017-06" db="EMBL/GenBank/DDBJ databases">
        <title>Celeribacter sp. TSPH2 complete genome sequence.</title>
        <authorList>
            <person name="Woo J.-H."/>
            <person name="Kim H.-S."/>
        </authorList>
    </citation>
    <scope>NUCLEOTIDE SEQUENCE [LARGE SCALE GENOMIC DNA]</scope>
    <source>
        <strain evidence="4 5">TSPH2</strain>
    </source>
</reference>
<keyword evidence="5" id="KW-1185">Reference proteome</keyword>
<protein>
    <submittedName>
        <fullName evidence="4">Phosphonate monoester hydrolase</fullName>
    </submittedName>
</protein>
<dbReference type="InterPro" id="IPR017850">
    <property type="entry name" value="Alkaline_phosphatase_core_sf"/>
</dbReference>
<dbReference type="Proteomes" id="UP000217935">
    <property type="component" value="Chromosome"/>
</dbReference>
<dbReference type="KEGG" id="ceh:CEW89_04150"/>
<dbReference type="CDD" id="cd16028">
    <property type="entry name" value="PMH"/>
    <property type="match status" value="1"/>
</dbReference>
<evidence type="ECO:0000313" key="5">
    <source>
        <dbReference type="Proteomes" id="UP000217935"/>
    </source>
</evidence>
<proteinExistence type="predicted"/>
<dbReference type="PANTHER" id="PTHR45953:SF1">
    <property type="entry name" value="IDURONATE 2-SULFATASE"/>
    <property type="match status" value="1"/>
</dbReference>
<dbReference type="GO" id="GO:0008484">
    <property type="term" value="F:sulfuric ester hydrolase activity"/>
    <property type="evidence" value="ECO:0007669"/>
    <property type="project" value="TreeGrafter"/>
</dbReference>
<evidence type="ECO:0000256" key="2">
    <source>
        <dbReference type="ARBA" id="ARBA00022801"/>
    </source>
</evidence>
<dbReference type="Pfam" id="PF00884">
    <property type="entry name" value="Sulfatase"/>
    <property type="match status" value="1"/>
</dbReference>
<name>A0A291G9V4_9RHOB</name>
<evidence type="ECO:0000313" key="4">
    <source>
        <dbReference type="EMBL" id="ATG46822.1"/>
    </source>
</evidence>